<evidence type="ECO:0000313" key="4">
    <source>
        <dbReference type="Proteomes" id="UP000319267"/>
    </source>
</evidence>
<dbReference type="AlphaFoldDB" id="A0A521CCD6"/>
<feature type="transmembrane region" description="Helical" evidence="1">
    <location>
        <begin position="125"/>
        <end position="145"/>
    </location>
</feature>
<dbReference type="RefSeq" id="WP_111379427.1">
    <property type="nucleotide sequence ID" value="NZ_CP043612.1"/>
</dbReference>
<evidence type="ECO:0000259" key="2">
    <source>
        <dbReference type="Pfam" id="PF12158"/>
    </source>
</evidence>
<dbReference type="OrthoDB" id="1340846at2"/>
<reference evidence="3 4" key="1">
    <citation type="submission" date="2017-05" db="EMBL/GenBank/DDBJ databases">
        <authorList>
            <person name="Varghese N."/>
            <person name="Submissions S."/>
        </authorList>
    </citation>
    <scope>NUCLEOTIDE SEQUENCE [LARGE SCALE GENOMIC DNA]</scope>
    <source>
        <strain evidence="3 4">DSM 29982</strain>
    </source>
</reference>
<dbReference type="Pfam" id="PF12158">
    <property type="entry name" value="DUF3592"/>
    <property type="match status" value="1"/>
</dbReference>
<organism evidence="3 4">
    <name type="scientific">Flavobacterium nitrogenifigens</name>
    <dbReference type="NCBI Taxonomy" id="1617283"/>
    <lineage>
        <taxon>Bacteria</taxon>
        <taxon>Pseudomonadati</taxon>
        <taxon>Bacteroidota</taxon>
        <taxon>Flavobacteriia</taxon>
        <taxon>Flavobacteriales</taxon>
        <taxon>Flavobacteriaceae</taxon>
        <taxon>Flavobacterium</taxon>
    </lineage>
</organism>
<keyword evidence="1" id="KW-1133">Transmembrane helix</keyword>
<sequence>MGCGILFLGPFVIVGLGTLFFSLYAITKGVQAENWIQVPANIEKVDMNSYSRKGSTSYEVAIKYSYVIGAQKYWGNRIGFGYGLSNIEDHDTLFLVLKESKRIMVYVDPDDNKESIVIPGVNDSIIFTLIFSILWNSLLLFLIFLPLIAKSRNRNIENSFILKYRIHALIIIWAIGLFILLNDYFHINIENKINVIERTKNIDSNTE</sequence>
<feature type="domain" description="DUF3592" evidence="2">
    <location>
        <begin position="40"/>
        <end position="121"/>
    </location>
</feature>
<protein>
    <recommendedName>
        <fullName evidence="2">DUF3592 domain-containing protein</fullName>
    </recommendedName>
</protein>
<evidence type="ECO:0000256" key="1">
    <source>
        <dbReference type="SAM" id="Phobius"/>
    </source>
</evidence>
<gene>
    <name evidence="3" type="ORF">SAMN06265220_102167</name>
</gene>
<dbReference type="InterPro" id="IPR021994">
    <property type="entry name" value="DUF3592"/>
</dbReference>
<dbReference type="Proteomes" id="UP000319267">
    <property type="component" value="Unassembled WGS sequence"/>
</dbReference>
<proteinExistence type="predicted"/>
<evidence type="ECO:0000313" key="3">
    <source>
        <dbReference type="EMBL" id="SMO56461.1"/>
    </source>
</evidence>
<feature type="transmembrane region" description="Helical" evidence="1">
    <location>
        <begin position="166"/>
        <end position="185"/>
    </location>
</feature>
<name>A0A521CCD6_9FLAO</name>
<dbReference type="EMBL" id="FXTQ01000002">
    <property type="protein sequence ID" value="SMO56461.1"/>
    <property type="molecule type" value="Genomic_DNA"/>
</dbReference>
<keyword evidence="1" id="KW-0812">Transmembrane</keyword>
<keyword evidence="4" id="KW-1185">Reference proteome</keyword>
<keyword evidence="1" id="KW-0472">Membrane</keyword>
<accession>A0A521CCD6</accession>
<feature type="transmembrane region" description="Helical" evidence="1">
    <location>
        <begin position="7"/>
        <end position="26"/>
    </location>
</feature>